<evidence type="ECO:0000313" key="11">
    <source>
        <dbReference type="EMBL" id="AMD20012.1"/>
    </source>
</evidence>
<dbReference type="Pfam" id="PF00083">
    <property type="entry name" value="Sugar_tr"/>
    <property type="match status" value="1"/>
</dbReference>
<feature type="transmembrane region" description="Helical" evidence="9">
    <location>
        <begin position="157"/>
        <end position="179"/>
    </location>
</feature>
<dbReference type="NCBIfam" id="TIGR00879">
    <property type="entry name" value="SP"/>
    <property type="match status" value="1"/>
</dbReference>
<comment type="similarity">
    <text evidence="2 7">Belongs to the major facilitator superfamily. Sugar transporter (TC 2.A.1.1) family.</text>
</comment>
<dbReference type="Proteomes" id="UP000243052">
    <property type="component" value="Chromosome iii"/>
</dbReference>
<dbReference type="GO" id="GO:0016020">
    <property type="term" value="C:membrane"/>
    <property type="evidence" value="ECO:0007669"/>
    <property type="project" value="UniProtKB-SubCell"/>
</dbReference>
<dbReference type="Gene3D" id="1.20.1250.20">
    <property type="entry name" value="MFS general substrate transporter like domains"/>
    <property type="match status" value="1"/>
</dbReference>
<feature type="transmembrane region" description="Helical" evidence="9">
    <location>
        <begin position="410"/>
        <end position="434"/>
    </location>
</feature>
<keyword evidence="5 9" id="KW-1133">Transmembrane helix</keyword>
<dbReference type="InterPro" id="IPR020846">
    <property type="entry name" value="MFS_dom"/>
</dbReference>
<feature type="transmembrane region" description="Helical" evidence="9">
    <location>
        <begin position="99"/>
        <end position="118"/>
    </location>
</feature>
<evidence type="ECO:0000256" key="5">
    <source>
        <dbReference type="ARBA" id="ARBA00022989"/>
    </source>
</evidence>
<evidence type="ECO:0000256" key="9">
    <source>
        <dbReference type="SAM" id="Phobius"/>
    </source>
</evidence>
<dbReference type="InterPro" id="IPR005829">
    <property type="entry name" value="Sugar_transporter_CS"/>
</dbReference>
<organism evidence="11 12">
    <name type="scientific">Eremothecium sinecaudum</name>
    <dbReference type="NCBI Taxonomy" id="45286"/>
    <lineage>
        <taxon>Eukaryota</taxon>
        <taxon>Fungi</taxon>
        <taxon>Dikarya</taxon>
        <taxon>Ascomycota</taxon>
        <taxon>Saccharomycotina</taxon>
        <taxon>Saccharomycetes</taxon>
        <taxon>Saccharomycetales</taxon>
        <taxon>Saccharomycetaceae</taxon>
        <taxon>Eremothecium</taxon>
    </lineage>
</organism>
<feature type="transmembrane region" description="Helical" evidence="9">
    <location>
        <begin position="191"/>
        <end position="210"/>
    </location>
</feature>
<dbReference type="GeneID" id="28723243"/>
<feature type="region of interest" description="Disordered" evidence="8">
    <location>
        <begin position="532"/>
        <end position="563"/>
    </location>
</feature>
<protein>
    <submittedName>
        <fullName evidence="11">HCL139Cp</fullName>
    </submittedName>
</protein>
<dbReference type="PROSITE" id="PS50850">
    <property type="entry name" value="MFS"/>
    <property type="match status" value="1"/>
</dbReference>
<feature type="transmembrane region" description="Helical" evidence="9">
    <location>
        <begin position="124"/>
        <end position="145"/>
    </location>
</feature>
<proteinExistence type="inferred from homology"/>
<dbReference type="AlphaFoldDB" id="A0A120K206"/>
<evidence type="ECO:0000256" key="2">
    <source>
        <dbReference type="ARBA" id="ARBA00010992"/>
    </source>
</evidence>
<dbReference type="PROSITE" id="PS00217">
    <property type="entry name" value="SUGAR_TRANSPORT_2"/>
    <property type="match status" value="1"/>
</dbReference>
<dbReference type="EMBL" id="CP014243">
    <property type="protein sequence ID" value="AMD20012.1"/>
    <property type="molecule type" value="Genomic_DNA"/>
</dbReference>
<feature type="transmembrane region" description="Helical" evidence="9">
    <location>
        <begin position="279"/>
        <end position="300"/>
    </location>
</feature>
<evidence type="ECO:0000313" key="12">
    <source>
        <dbReference type="Proteomes" id="UP000243052"/>
    </source>
</evidence>
<evidence type="ECO:0000256" key="8">
    <source>
        <dbReference type="SAM" id="MobiDB-lite"/>
    </source>
</evidence>
<evidence type="ECO:0000256" key="1">
    <source>
        <dbReference type="ARBA" id="ARBA00004141"/>
    </source>
</evidence>
<dbReference type="PANTHER" id="PTHR48022">
    <property type="entry name" value="PLASTIDIC GLUCOSE TRANSPORTER 4"/>
    <property type="match status" value="1"/>
</dbReference>
<evidence type="ECO:0000256" key="7">
    <source>
        <dbReference type="RuleBase" id="RU003346"/>
    </source>
</evidence>
<dbReference type="InterPro" id="IPR036259">
    <property type="entry name" value="MFS_trans_sf"/>
</dbReference>
<name>A0A120K206_9SACH</name>
<keyword evidence="3 7" id="KW-0813">Transport</keyword>
<dbReference type="InterPro" id="IPR050360">
    <property type="entry name" value="MFS_Sugar_Transporters"/>
</dbReference>
<dbReference type="SUPFAM" id="SSF103473">
    <property type="entry name" value="MFS general substrate transporter"/>
    <property type="match status" value="1"/>
</dbReference>
<dbReference type="CDD" id="cd17356">
    <property type="entry name" value="MFS_HXT"/>
    <property type="match status" value="1"/>
</dbReference>
<dbReference type="PANTHER" id="PTHR48022:SF7">
    <property type="entry name" value="MAJOR FACILITATOR SUPERFAMILY (MFS) PROFILE DOMAIN-CONTAINING PROTEIN-RELATED"/>
    <property type="match status" value="1"/>
</dbReference>
<dbReference type="PROSITE" id="PS00216">
    <property type="entry name" value="SUGAR_TRANSPORT_1"/>
    <property type="match status" value="1"/>
</dbReference>
<feature type="transmembrane region" description="Helical" evidence="9">
    <location>
        <begin position="344"/>
        <end position="366"/>
    </location>
</feature>
<gene>
    <name evidence="11" type="ORF">AW171_hschr31880</name>
</gene>
<keyword evidence="6 9" id="KW-0472">Membrane</keyword>
<evidence type="ECO:0000256" key="4">
    <source>
        <dbReference type="ARBA" id="ARBA00022692"/>
    </source>
</evidence>
<dbReference type="InterPro" id="IPR005828">
    <property type="entry name" value="MFS_sugar_transport-like"/>
</dbReference>
<comment type="subcellular location">
    <subcellularLocation>
        <location evidence="1">Membrane</location>
        <topology evidence="1">Multi-pass membrane protein</topology>
    </subcellularLocation>
</comment>
<feature type="transmembrane region" description="Helical" evidence="9">
    <location>
        <begin position="477"/>
        <end position="495"/>
    </location>
</feature>
<feature type="transmembrane region" description="Helical" evidence="9">
    <location>
        <begin position="446"/>
        <end position="465"/>
    </location>
</feature>
<dbReference type="RefSeq" id="XP_017987008.1">
    <property type="nucleotide sequence ID" value="XM_018131104.1"/>
</dbReference>
<keyword evidence="4 9" id="KW-0812">Transmembrane</keyword>
<keyword evidence="12" id="KW-1185">Reference proteome</keyword>
<dbReference type="InterPro" id="IPR003663">
    <property type="entry name" value="Sugar/inositol_transpt"/>
</dbReference>
<feature type="transmembrane region" description="Helical" evidence="9">
    <location>
        <begin position="67"/>
        <end position="87"/>
    </location>
</feature>
<feature type="transmembrane region" description="Helical" evidence="9">
    <location>
        <begin position="26"/>
        <end position="47"/>
    </location>
</feature>
<dbReference type="OrthoDB" id="4142200at2759"/>
<dbReference type="PRINTS" id="PR00171">
    <property type="entry name" value="SUGRTRNSPORT"/>
</dbReference>
<evidence type="ECO:0000256" key="6">
    <source>
        <dbReference type="ARBA" id="ARBA00023136"/>
    </source>
</evidence>
<reference evidence="11 12" key="1">
    <citation type="submission" date="2016-01" db="EMBL/GenBank/DDBJ databases">
        <title>Genome sequence of the yeast Holleya sinecauda.</title>
        <authorList>
            <person name="Dietrich F.S."/>
        </authorList>
    </citation>
    <scope>NUCLEOTIDE SEQUENCE [LARGE SCALE GENOMIC DNA]</scope>
    <source>
        <strain evidence="11 12">ATCC 58844</strain>
    </source>
</reference>
<feature type="domain" description="Major facilitator superfamily (MFS) profile" evidence="10">
    <location>
        <begin position="31"/>
        <end position="499"/>
    </location>
</feature>
<evidence type="ECO:0000256" key="3">
    <source>
        <dbReference type="ARBA" id="ARBA00022448"/>
    </source>
</evidence>
<feature type="compositionally biased region" description="Basic and acidic residues" evidence="8">
    <location>
        <begin position="548"/>
        <end position="563"/>
    </location>
</feature>
<evidence type="ECO:0000259" key="10">
    <source>
        <dbReference type="PROSITE" id="PS50850"/>
    </source>
</evidence>
<feature type="transmembrane region" description="Helical" evidence="9">
    <location>
        <begin position="320"/>
        <end position="337"/>
    </location>
</feature>
<accession>A0A120K206</accession>
<sequence>MVFLENLFLSKGHYKGRMYEHFPKTYNIYVIAFTTFATGIMYGFDIASMSSQIRTPAYLEYFNYPSAFLQGLITSSMAAGSFFGSLLSSSVSDAFGRRVSLHVCATLWIIGSFLQCGAQNRAMLIVGRVISGAGIGFGSSAATMYCSEISPPKIRGLIGSIFHLCVTFGMVVLFYIGYAAHFVEGPASFRITWGSQLIPGFLSFLVIFFLPESPRWLATHDRWDEAHTIVAKVNAKGDMNDRMVLLHMQEIEEQVANYHIAKNFGYLDLFRKASRRKTIVGISAQTWQQLSGMSIMMYYVVYLFEMAGFHGNTNLLSASIQYLLNFLTTFPAVFLVDKIGRRPILIYGGFLLAACSFSIAGLLGTYSVPTDGALRTGTSRLVDYGVSKAGPASGAIRITIPPEHANAARGVIACAYLFVCIFSPSWGTGAWLYCSEIFNNFERARGSALTSAVHWGLNFTFAMVIPTAFKNITWRTYIIFGVFDVSLAVHTFLAFPETKGKTLEEVEQMWQSKVPAWRSKSFKPVLPVLKSERRTSSDGDVSPIEEVAEGKKSSTDIESQTRR</sequence>
<dbReference type="GO" id="GO:0005351">
    <property type="term" value="F:carbohydrate:proton symporter activity"/>
    <property type="evidence" value="ECO:0007669"/>
    <property type="project" value="TreeGrafter"/>
</dbReference>